<protein>
    <submittedName>
        <fullName evidence="1">Uncharacterized protein</fullName>
    </submittedName>
</protein>
<proteinExistence type="predicted"/>
<dbReference type="AlphaFoldDB" id="A0A239LCI1"/>
<organism evidence="1 2">
    <name type="scientific">Tropicimonas sediminicola</name>
    <dbReference type="NCBI Taxonomy" id="1031541"/>
    <lineage>
        <taxon>Bacteria</taxon>
        <taxon>Pseudomonadati</taxon>
        <taxon>Pseudomonadota</taxon>
        <taxon>Alphaproteobacteria</taxon>
        <taxon>Rhodobacterales</taxon>
        <taxon>Roseobacteraceae</taxon>
        <taxon>Tropicimonas</taxon>
    </lineage>
</organism>
<dbReference type="Proteomes" id="UP000198426">
    <property type="component" value="Unassembled WGS sequence"/>
</dbReference>
<evidence type="ECO:0000313" key="2">
    <source>
        <dbReference type="Proteomes" id="UP000198426"/>
    </source>
</evidence>
<name>A0A239LCI1_9RHOB</name>
<accession>A0A239LCI1</accession>
<sequence length="72" mass="7326">MAAGGVLTEKASVRSAVQSSLTDIPVVPLSVALQSLQPLTPGANILHANPLVASGSTGGPDFYGSRLLIRRT</sequence>
<evidence type="ECO:0000313" key="1">
    <source>
        <dbReference type="EMBL" id="SNT28346.1"/>
    </source>
</evidence>
<reference evidence="1 2" key="1">
    <citation type="submission" date="2017-06" db="EMBL/GenBank/DDBJ databases">
        <authorList>
            <person name="Kim H.J."/>
            <person name="Triplett B.A."/>
        </authorList>
    </citation>
    <scope>NUCLEOTIDE SEQUENCE [LARGE SCALE GENOMIC DNA]</scope>
    <source>
        <strain evidence="1 2">DSM 29339</strain>
    </source>
</reference>
<gene>
    <name evidence="1" type="ORF">SAMN05421757_109150</name>
</gene>
<keyword evidence="2" id="KW-1185">Reference proteome</keyword>
<dbReference type="EMBL" id="FZOY01000009">
    <property type="protein sequence ID" value="SNT28346.1"/>
    <property type="molecule type" value="Genomic_DNA"/>
</dbReference>